<accession>A0AAU9CBV9</accession>
<gene>
    <name evidence="1" type="ORF">FUAX_20460</name>
</gene>
<reference evidence="1 2" key="1">
    <citation type="submission" date="2021-12" db="EMBL/GenBank/DDBJ databases">
        <title>Genome sequencing of bacteria with rrn-lacking chromosome and rrn-plasmid.</title>
        <authorList>
            <person name="Anda M."/>
            <person name="Iwasaki W."/>
        </authorList>
    </citation>
    <scope>NUCLEOTIDE SEQUENCE [LARGE SCALE GENOMIC DNA]</scope>
    <source>
        <strain evidence="1 2">DSM 100852</strain>
    </source>
</reference>
<dbReference type="Pfam" id="PF16153">
    <property type="entry name" value="DUF4861"/>
    <property type="match status" value="1"/>
</dbReference>
<dbReference type="AlphaFoldDB" id="A0AAU9CBV9"/>
<organism evidence="1 2">
    <name type="scientific">Fulvitalea axinellae</name>
    <dbReference type="NCBI Taxonomy" id="1182444"/>
    <lineage>
        <taxon>Bacteria</taxon>
        <taxon>Pseudomonadati</taxon>
        <taxon>Bacteroidota</taxon>
        <taxon>Cytophagia</taxon>
        <taxon>Cytophagales</taxon>
        <taxon>Persicobacteraceae</taxon>
        <taxon>Fulvitalea</taxon>
    </lineage>
</organism>
<evidence type="ECO:0000313" key="1">
    <source>
        <dbReference type="EMBL" id="BDD09614.1"/>
    </source>
</evidence>
<keyword evidence="2" id="KW-1185">Reference proteome</keyword>
<evidence type="ECO:0000313" key="2">
    <source>
        <dbReference type="Proteomes" id="UP001348817"/>
    </source>
</evidence>
<dbReference type="KEGG" id="fax:FUAX_20460"/>
<protein>
    <submittedName>
        <fullName evidence="1">DUF4861 domain-containing protein</fullName>
    </submittedName>
</protein>
<dbReference type="EMBL" id="AP025314">
    <property type="protein sequence ID" value="BDD09614.1"/>
    <property type="molecule type" value="Genomic_DNA"/>
</dbReference>
<proteinExistence type="predicted"/>
<dbReference type="Proteomes" id="UP001348817">
    <property type="component" value="Chromosome"/>
</dbReference>
<dbReference type="InterPro" id="IPR032342">
    <property type="entry name" value="DUF4861"/>
</dbReference>
<sequence>MNNNGFWFFHNFPKMRIVSKFLYSAVFLSVISCGEKRPGLVVKNPTDNDLESKPIVIKKQDLAGSGKWIAVYDENNKKLNVQHDDLDGDGNWDEIVFLANIPSISETEFTYQWNGEKERQPLKVQARLGVSKERNGTFSEVTEHVMDSVQKAQVIPQLYQLEGVVWENDKIGFRLYFDERNGKDIFGKQQTELVLDSIKGGYHKLKDWGMDVLKVGTSLGAGSLAMKDGEGKLHRLGNTPNVKYKQLVEGPVRAIFELVYPEWIVNKKTYQLTERIEIVKGEHAYRSQIKLVGPDYPELVAGVVNLKFKGKETVYKDNGGWSVYSFGKQSENGDLLGMALTIPEACFASSGRIEKDPETDNAVSDSFYASLKPENGIYEFDFVSGWELADKRFKDKKGFEDYLQKWVIMRNTPISVEVRK</sequence>
<name>A0AAU9CBV9_9BACT</name>